<reference evidence="2 3" key="1">
    <citation type="submission" date="2020-06" db="EMBL/GenBank/DDBJ databases">
        <title>Draft genome of Uliginosibacterium sp. IMCC34675.</title>
        <authorList>
            <person name="Song J."/>
        </authorList>
    </citation>
    <scope>NUCLEOTIDE SEQUENCE [LARGE SCALE GENOMIC DNA]</scope>
    <source>
        <strain evidence="2 3">IMCC34675</strain>
    </source>
</reference>
<evidence type="ECO:0000256" key="1">
    <source>
        <dbReference type="SAM" id="Phobius"/>
    </source>
</evidence>
<keyword evidence="1" id="KW-1133">Transmembrane helix</keyword>
<keyword evidence="1" id="KW-0472">Membrane</keyword>
<sequence length="123" mass="13248">MMTLLRWALNAVALMLVPELVSSIHVSSYTAALIAAIIIGLLNALVRPILIVLTLPITALTLGFFILVINALLFWLASELVGGFQVGGFWSAMWGALVYSLLTWLVSLALGEKPSQRSSGPRL</sequence>
<organism evidence="2 3">
    <name type="scientific">Uliginosibacterium aquaticum</name>
    <dbReference type="NCBI Taxonomy" id="2731212"/>
    <lineage>
        <taxon>Bacteria</taxon>
        <taxon>Pseudomonadati</taxon>
        <taxon>Pseudomonadota</taxon>
        <taxon>Betaproteobacteria</taxon>
        <taxon>Rhodocyclales</taxon>
        <taxon>Zoogloeaceae</taxon>
        <taxon>Uliginosibacterium</taxon>
    </lineage>
</organism>
<evidence type="ECO:0000313" key="2">
    <source>
        <dbReference type="EMBL" id="NSL55416.1"/>
    </source>
</evidence>
<dbReference type="InterPro" id="IPR007165">
    <property type="entry name" value="Phage_holin_4_2"/>
</dbReference>
<dbReference type="Pfam" id="PF04020">
    <property type="entry name" value="Phage_holin_4_2"/>
    <property type="match status" value="1"/>
</dbReference>
<proteinExistence type="predicted"/>
<keyword evidence="3" id="KW-1185">Reference proteome</keyword>
<dbReference type="Proteomes" id="UP000778523">
    <property type="component" value="Unassembled WGS sequence"/>
</dbReference>
<dbReference type="PANTHER" id="PTHR37309:SF1">
    <property type="entry name" value="SLR0284 PROTEIN"/>
    <property type="match status" value="1"/>
</dbReference>
<accession>A0ABX2IFG9</accession>
<feature type="transmembrane region" description="Helical" evidence="1">
    <location>
        <begin position="20"/>
        <end position="42"/>
    </location>
</feature>
<keyword evidence="1" id="KW-0812">Transmembrane</keyword>
<dbReference type="EMBL" id="JABCSC020000002">
    <property type="protein sequence ID" value="NSL55416.1"/>
    <property type="molecule type" value="Genomic_DNA"/>
</dbReference>
<name>A0ABX2IFG9_9RHOO</name>
<dbReference type="PANTHER" id="PTHR37309">
    <property type="entry name" value="SLR0284 PROTEIN"/>
    <property type="match status" value="1"/>
</dbReference>
<comment type="caution">
    <text evidence="2">The sequence shown here is derived from an EMBL/GenBank/DDBJ whole genome shotgun (WGS) entry which is preliminary data.</text>
</comment>
<dbReference type="RefSeq" id="WP_170021827.1">
    <property type="nucleotide sequence ID" value="NZ_JABCSC020000002.1"/>
</dbReference>
<feature type="transmembrane region" description="Helical" evidence="1">
    <location>
        <begin position="49"/>
        <end position="77"/>
    </location>
</feature>
<gene>
    <name evidence="2" type="ORF">HJ583_010310</name>
</gene>
<feature type="transmembrane region" description="Helical" evidence="1">
    <location>
        <begin position="89"/>
        <end position="110"/>
    </location>
</feature>
<evidence type="ECO:0000313" key="3">
    <source>
        <dbReference type="Proteomes" id="UP000778523"/>
    </source>
</evidence>
<protein>
    <submittedName>
        <fullName evidence="2">Phage holin family protein</fullName>
    </submittedName>
</protein>